<organism evidence="1 2">
    <name type="scientific">Sphingobacterium multivorum</name>
    <dbReference type="NCBI Taxonomy" id="28454"/>
    <lineage>
        <taxon>Bacteria</taxon>
        <taxon>Pseudomonadati</taxon>
        <taxon>Bacteroidota</taxon>
        <taxon>Sphingobacteriia</taxon>
        <taxon>Sphingobacteriales</taxon>
        <taxon>Sphingobacteriaceae</taxon>
        <taxon>Sphingobacterium</taxon>
    </lineage>
</organism>
<reference evidence="1 2" key="1">
    <citation type="submission" date="2018-06" db="EMBL/GenBank/DDBJ databases">
        <authorList>
            <consortium name="Pathogen Informatics"/>
            <person name="Doyle S."/>
        </authorList>
    </citation>
    <scope>NUCLEOTIDE SEQUENCE [LARGE SCALE GENOMIC DNA]</scope>
    <source>
        <strain evidence="1 2">NCTC11343</strain>
    </source>
</reference>
<dbReference type="EMBL" id="UAUU01000002">
    <property type="protein sequence ID" value="SPZ83548.1"/>
    <property type="molecule type" value="Genomic_DNA"/>
</dbReference>
<evidence type="ECO:0000313" key="1">
    <source>
        <dbReference type="EMBL" id="SPZ83548.1"/>
    </source>
</evidence>
<name>A0A2X2INC5_SPHMU</name>
<proteinExistence type="predicted"/>
<sequence length="257" mass="29408">MRSFIDFPVRLLTDLFYIIMLNIFQKVNKGQWLLFILPFFLFGCEKDERDGTTCAQNCIVLSGVVVDTPANKLLSDVEIGISFQYYSSFLKPSISLGKTKTDTKGKYSFRFDASKYLSREGFFIVSVKKNGYYLNAYHPDSYQSVASYDLDELKYDTPTDERIMLFKRGEMELHLKNVKKLDLKMLSVSYGPEKSNTGFSIAPVPRDLDTIVRITIPADMESVLKWQGYNGPNPLQLDKAATVNSEKGSFTRYQLDF</sequence>
<accession>A0A2X2INC5</accession>
<protein>
    <submittedName>
        <fullName evidence="1">Uncharacterized protein</fullName>
    </submittedName>
</protein>
<dbReference type="AlphaFoldDB" id="A0A2X2INC5"/>
<gene>
    <name evidence="1" type="ORF">NCTC11343_00067</name>
</gene>
<dbReference type="Proteomes" id="UP000251241">
    <property type="component" value="Unassembled WGS sequence"/>
</dbReference>
<evidence type="ECO:0000313" key="2">
    <source>
        <dbReference type="Proteomes" id="UP000251241"/>
    </source>
</evidence>